<accession>A0ABV9TWM8</accession>
<organism evidence="3 4">
    <name type="scientific">Actinomadura gamaensis</name>
    <dbReference type="NCBI Taxonomy" id="1763541"/>
    <lineage>
        <taxon>Bacteria</taxon>
        <taxon>Bacillati</taxon>
        <taxon>Actinomycetota</taxon>
        <taxon>Actinomycetes</taxon>
        <taxon>Streptosporangiales</taxon>
        <taxon>Thermomonosporaceae</taxon>
        <taxon>Actinomadura</taxon>
    </lineage>
</organism>
<sequence>MSEQSFTTAITVDGVSARQVYDAVLDPRAWWSEEIDGPADRVGAEFGYHYLDTHRTRMRVTEAVPGRRVAWLVLDNDFAFVEDKTEWIGNTITFDITEKDGATELVFTQHGLVPSYDCYDACHSAWTFFVTESLPALLTTGEGRPNSDAKPRVPAEVAAANGRL</sequence>
<name>A0ABV9TWM8_9ACTN</name>
<evidence type="ECO:0000313" key="3">
    <source>
        <dbReference type="EMBL" id="MFC4907969.1"/>
    </source>
</evidence>
<proteinExistence type="inferred from homology"/>
<evidence type="ECO:0000313" key="4">
    <source>
        <dbReference type="Proteomes" id="UP001595872"/>
    </source>
</evidence>
<comment type="similarity">
    <text evidence="1">Belongs to the AHA1 family.</text>
</comment>
<dbReference type="Proteomes" id="UP001595872">
    <property type="component" value="Unassembled WGS sequence"/>
</dbReference>
<dbReference type="CDD" id="cd07814">
    <property type="entry name" value="SRPBCC_CalC_Aha1-like"/>
    <property type="match status" value="1"/>
</dbReference>
<evidence type="ECO:0000256" key="1">
    <source>
        <dbReference type="ARBA" id="ARBA00006817"/>
    </source>
</evidence>
<evidence type="ECO:0000259" key="2">
    <source>
        <dbReference type="Pfam" id="PF08327"/>
    </source>
</evidence>
<dbReference type="InterPro" id="IPR013538">
    <property type="entry name" value="ASHA1/2-like_C"/>
</dbReference>
<comment type="caution">
    <text evidence="3">The sequence shown here is derived from an EMBL/GenBank/DDBJ whole genome shotgun (WGS) entry which is preliminary data.</text>
</comment>
<keyword evidence="4" id="KW-1185">Reference proteome</keyword>
<dbReference type="Pfam" id="PF08327">
    <property type="entry name" value="AHSA1"/>
    <property type="match status" value="1"/>
</dbReference>
<dbReference type="RefSeq" id="WP_378254192.1">
    <property type="nucleotide sequence ID" value="NZ_JBHSIT010000003.1"/>
</dbReference>
<dbReference type="SUPFAM" id="SSF55961">
    <property type="entry name" value="Bet v1-like"/>
    <property type="match status" value="1"/>
</dbReference>
<dbReference type="EMBL" id="JBHSIT010000003">
    <property type="protein sequence ID" value="MFC4907969.1"/>
    <property type="molecule type" value="Genomic_DNA"/>
</dbReference>
<protein>
    <submittedName>
        <fullName evidence="3">SRPBCC domain-containing protein</fullName>
    </submittedName>
</protein>
<feature type="domain" description="Activator of Hsp90 ATPase homologue 1/2-like C-terminal" evidence="2">
    <location>
        <begin position="15"/>
        <end position="137"/>
    </location>
</feature>
<gene>
    <name evidence="3" type="ORF">ACFPCY_11605</name>
</gene>
<dbReference type="Gene3D" id="3.30.530.20">
    <property type="match status" value="1"/>
</dbReference>
<dbReference type="InterPro" id="IPR023393">
    <property type="entry name" value="START-like_dom_sf"/>
</dbReference>
<reference evidence="4" key="1">
    <citation type="journal article" date="2019" name="Int. J. Syst. Evol. Microbiol.">
        <title>The Global Catalogue of Microorganisms (GCM) 10K type strain sequencing project: providing services to taxonomists for standard genome sequencing and annotation.</title>
        <authorList>
            <consortium name="The Broad Institute Genomics Platform"/>
            <consortium name="The Broad Institute Genome Sequencing Center for Infectious Disease"/>
            <person name="Wu L."/>
            <person name="Ma J."/>
        </authorList>
    </citation>
    <scope>NUCLEOTIDE SEQUENCE [LARGE SCALE GENOMIC DNA]</scope>
    <source>
        <strain evidence="4">KLKA75</strain>
    </source>
</reference>